<feature type="transmembrane region" description="Helical" evidence="1">
    <location>
        <begin position="36"/>
        <end position="59"/>
    </location>
</feature>
<gene>
    <name evidence="2" type="ORF">OM33_01410</name>
</gene>
<keyword evidence="1" id="KW-0472">Membrane</keyword>
<dbReference type="eggNOG" id="ENOG502ZU87">
    <property type="taxonomic scope" value="Bacteria"/>
</dbReference>
<dbReference type="InterPro" id="IPR021344">
    <property type="entry name" value="DUF2970"/>
</dbReference>
<keyword evidence="1" id="KW-1133">Transmembrane helix</keyword>
<dbReference type="Pfam" id="PF11174">
    <property type="entry name" value="DUF2970"/>
    <property type="match status" value="1"/>
</dbReference>
<protein>
    <recommendedName>
        <fullName evidence="4">DUF2970 domain-containing protein</fullName>
    </recommendedName>
</protein>
<organism evidence="2 3">
    <name type="scientific">Pseudoalteromonas piratica</name>
    <dbReference type="NCBI Taxonomy" id="1348114"/>
    <lineage>
        <taxon>Bacteria</taxon>
        <taxon>Pseudomonadati</taxon>
        <taxon>Pseudomonadota</taxon>
        <taxon>Gammaproteobacteria</taxon>
        <taxon>Alteromonadales</taxon>
        <taxon>Pseudoalteromonadaceae</taxon>
        <taxon>Pseudoalteromonas</taxon>
    </lineage>
</organism>
<evidence type="ECO:0008006" key="4">
    <source>
        <dbReference type="Google" id="ProtNLM"/>
    </source>
</evidence>
<dbReference type="HOGENOM" id="CLU_180692_2_1_6"/>
<dbReference type="Proteomes" id="UP000030341">
    <property type="component" value="Chromosome 1"/>
</dbReference>
<evidence type="ECO:0000313" key="3">
    <source>
        <dbReference type="Proteomes" id="UP000030341"/>
    </source>
</evidence>
<dbReference type="EMBL" id="CP009888">
    <property type="protein sequence ID" value="AIY63958.1"/>
    <property type="molecule type" value="Genomic_DNA"/>
</dbReference>
<sequence>MGIVMQYVQSIIAALFGIQSDSKRREDFQKLSVKHLIALATLMTVALIILIVFVVNIVIG</sequence>
<evidence type="ECO:0000313" key="2">
    <source>
        <dbReference type="EMBL" id="AIY63958.1"/>
    </source>
</evidence>
<dbReference type="OrthoDB" id="5625885at2"/>
<keyword evidence="1" id="KW-0812">Transmembrane</keyword>
<keyword evidence="3" id="KW-1185">Reference proteome</keyword>
<dbReference type="AlphaFoldDB" id="A0A0A7EBS2"/>
<dbReference type="KEGG" id="pseo:OM33_01410"/>
<name>A0A0A7EBS2_9GAMM</name>
<evidence type="ECO:0000256" key="1">
    <source>
        <dbReference type="SAM" id="Phobius"/>
    </source>
</evidence>
<reference evidence="2 3" key="1">
    <citation type="submission" date="2014-11" db="EMBL/GenBank/DDBJ databases">
        <title>Complete Genome Sequence of Pseudoalteromonas sp. Strain OCN003 Isolated from Kaneohe Bay, Oahu, Hawaii.</title>
        <authorList>
            <person name="Beurmann S."/>
            <person name="Videau P."/>
            <person name="Ushijima B."/>
            <person name="Smith A.M."/>
            <person name="Aeby G.S."/>
            <person name="Callahan S.M."/>
            <person name="Belcaid M."/>
        </authorList>
    </citation>
    <scope>NUCLEOTIDE SEQUENCE [LARGE SCALE GENOMIC DNA]</scope>
    <source>
        <strain evidence="2 3">OCN003</strain>
    </source>
</reference>
<proteinExistence type="predicted"/>
<accession>A0A0A7EBS2</accession>